<gene>
    <name evidence="1" type="ORF">DKE52_008070</name>
</gene>
<reference evidence="1 2" key="1">
    <citation type="submission" date="2018-11" db="EMBL/GenBank/DDBJ databases">
        <authorList>
            <person name="Kuo S.-C."/>
            <person name="Chen F.-J."/>
            <person name="Liao Y.-C."/>
        </authorList>
    </citation>
    <scope>NUCLEOTIDE SEQUENCE [LARGE SCALE GENOMIC DNA]</scope>
    <source>
        <strain evidence="1 2">2014S06-099</strain>
    </source>
</reference>
<sequence>MDQKIILKSLSSSFEKKTRLHLNLKPHGRSRVFGFFNGVAKFQGNNVYKSDHLKGRMASDLSIEESSEAVIVFQIMNIDTKNSEVDIIGSVNYGLEVFNFEGLLEKDI</sequence>
<dbReference type="AlphaFoldDB" id="A0A3G6YJ68"/>
<dbReference type="Proteomes" id="UP000254410">
    <property type="component" value="Chromosome"/>
</dbReference>
<dbReference type="EMBL" id="CP033540">
    <property type="protein sequence ID" value="AZC00452.1"/>
    <property type="molecule type" value="Genomic_DNA"/>
</dbReference>
<protein>
    <submittedName>
        <fullName evidence="1">Uncharacterized protein</fullName>
    </submittedName>
</protein>
<organism evidence="1 2">
    <name type="scientific">Acinetobacter pittii</name>
    <name type="common">Acinetobacter genomosp. 3</name>
    <dbReference type="NCBI Taxonomy" id="48296"/>
    <lineage>
        <taxon>Bacteria</taxon>
        <taxon>Pseudomonadati</taxon>
        <taxon>Pseudomonadota</taxon>
        <taxon>Gammaproteobacteria</taxon>
        <taxon>Moraxellales</taxon>
        <taxon>Moraxellaceae</taxon>
        <taxon>Acinetobacter</taxon>
        <taxon>Acinetobacter calcoaceticus/baumannii complex</taxon>
    </lineage>
</organism>
<reference evidence="1 2" key="2">
    <citation type="submission" date="2018-12" db="EMBL/GenBank/DDBJ databases">
        <title>Molecular Epidemiology of Emerging Carbapenem-Resistance in Acinetobacter nosocomialis and Acinetobacter pittii in Taiwan, 2010-2014.</title>
        <authorList>
            <person name="Huang W.-C."/>
            <person name="Wang H.-Y."/>
            <person name="Lai J.-F."/>
            <person name="Lauderdale T.-L."/>
            <person name="Sytwu H.-K."/>
        </authorList>
    </citation>
    <scope>NUCLEOTIDE SEQUENCE [LARGE SCALE GENOMIC DNA]</scope>
    <source>
        <strain evidence="1 2">2014S06-099</strain>
    </source>
</reference>
<evidence type="ECO:0000313" key="2">
    <source>
        <dbReference type="Proteomes" id="UP000254410"/>
    </source>
</evidence>
<proteinExistence type="predicted"/>
<name>A0A3G6YJ68_ACIPI</name>
<evidence type="ECO:0000313" key="1">
    <source>
        <dbReference type="EMBL" id="AZC00452.1"/>
    </source>
</evidence>
<accession>A0A3G6YJ68</accession>